<proteinExistence type="inferred from homology"/>
<organism evidence="4 5">
    <name type="scientific">Curvularia clavata</name>
    <dbReference type="NCBI Taxonomy" id="95742"/>
    <lineage>
        <taxon>Eukaryota</taxon>
        <taxon>Fungi</taxon>
        <taxon>Dikarya</taxon>
        <taxon>Ascomycota</taxon>
        <taxon>Pezizomycotina</taxon>
        <taxon>Dothideomycetes</taxon>
        <taxon>Pleosporomycetidae</taxon>
        <taxon>Pleosporales</taxon>
        <taxon>Pleosporineae</taxon>
        <taxon>Pleosporaceae</taxon>
        <taxon>Curvularia</taxon>
    </lineage>
</organism>
<evidence type="ECO:0000256" key="1">
    <source>
        <dbReference type="ARBA" id="ARBA00004685"/>
    </source>
</evidence>
<keyword evidence="5" id="KW-1185">Reference proteome</keyword>
<dbReference type="InterPro" id="IPR051053">
    <property type="entry name" value="ECH/Chromodomain_protein"/>
</dbReference>
<keyword evidence="3" id="KW-0843">Virulence</keyword>
<dbReference type="InterPro" id="IPR001753">
    <property type="entry name" value="Enoyl-CoA_hydra/iso"/>
</dbReference>
<dbReference type="PANTHER" id="PTHR43684:SF4">
    <property type="entry name" value="ENOYL-COA HYDRATASE_ISOMERASE FAMILY PROTEIN (AFU_ORTHOLOGUE AFUA_1G01890)"/>
    <property type="match status" value="1"/>
</dbReference>
<dbReference type="Gene3D" id="3.90.226.10">
    <property type="entry name" value="2-enoyl-CoA Hydratase, Chain A, domain 1"/>
    <property type="match status" value="1"/>
</dbReference>
<dbReference type="Pfam" id="PF00378">
    <property type="entry name" value="ECH_1"/>
    <property type="match status" value="1"/>
</dbReference>
<comment type="similarity">
    <text evidence="2">Belongs to the enoyl-CoA hydratase/isomerase family.</text>
</comment>
<dbReference type="EMBL" id="CP089277">
    <property type="protein sequence ID" value="USP78013.1"/>
    <property type="molecule type" value="Genomic_DNA"/>
</dbReference>
<reference evidence="4" key="1">
    <citation type="submission" date="2021-12" db="EMBL/GenBank/DDBJ databases">
        <title>Curvularia clavata genome.</title>
        <authorList>
            <person name="Cao Y."/>
        </authorList>
    </citation>
    <scope>NUCLEOTIDE SEQUENCE</scope>
    <source>
        <strain evidence="4">Yc1106</strain>
    </source>
</reference>
<comment type="pathway">
    <text evidence="1">Mycotoxin biosynthesis.</text>
</comment>
<dbReference type="VEuPathDB" id="FungiDB:yc1106_05287"/>
<evidence type="ECO:0000256" key="2">
    <source>
        <dbReference type="ARBA" id="ARBA00005254"/>
    </source>
</evidence>
<evidence type="ECO:0000313" key="5">
    <source>
        <dbReference type="Proteomes" id="UP001056012"/>
    </source>
</evidence>
<protein>
    <submittedName>
        <fullName evidence="4">3-hydroxypropionyl-coenzyme A dehydratase</fullName>
    </submittedName>
</protein>
<dbReference type="PANTHER" id="PTHR43684">
    <property type="match status" value="1"/>
</dbReference>
<dbReference type="OrthoDB" id="2018133at2759"/>
<dbReference type="SUPFAM" id="SSF52096">
    <property type="entry name" value="ClpP/crotonase"/>
    <property type="match status" value="1"/>
</dbReference>
<sequence length="324" mass="35475">MSWSNSDIIEVPKSYATGSESHIRVSNHPESAQGVTPIQIVALNRPEKLNAITSHMLENLIKFFTTVNVDDRVKVVILTGTGRVFSAGIDLKEDSSTIKGLPVNVARDPGGTLALAMYNCSKVVIVAYNGLSIGIGMTSTLAAAIRLAPAKAEFGFPFARIGLTMESCSSFFLPRMIGYSNATYLLATGKRFPAESSVFHGLFAELLPRPEDVLPRALALADDILQNVSPMAIHLNRNLIWRNGETAEAAHLIDSPVLADMFGGEATELILDRDHAEYKTAFFTKQLPNYKDTLNKNAPRSYPWWKEVSIKSLPRAAPWISTKL</sequence>
<accession>A0A9Q8ZC14</accession>
<dbReference type="AlphaFoldDB" id="A0A9Q8ZC14"/>
<name>A0A9Q8ZC14_CURCL</name>
<dbReference type="CDD" id="cd06558">
    <property type="entry name" value="crotonase-like"/>
    <property type="match status" value="1"/>
</dbReference>
<gene>
    <name evidence="4" type="ORF">yc1106_05287</name>
</gene>
<dbReference type="InterPro" id="IPR029045">
    <property type="entry name" value="ClpP/crotonase-like_dom_sf"/>
</dbReference>
<evidence type="ECO:0000313" key="4">
    <source>
        <dbReference type="EMBL" id="USP78013.1"/>
    </source>
</evidence>
<dbReference type="Proteomes" id="UP001056012">
    <property type="component" value="Chromosome 4"/>
</dbReference>
<evidence type="ECO:0000256" key="3">
    <source>
        <dbReference type="ARBA" id="ARBA00023026"/>
    </source>
</evidence>